<evidence type="ECO:0000313" key="2">
    <source>
        <dbReference type="EMBL" id="KAF7948318.1"/>
    </source>
</evidence>
<comment type="caution">
    <text evidence="2">The sequence shown here is derived from an EMBL/GenBank/DDBJ whole genome shotgun (WGS) entry which is preliminary data.</text>
</comment>
<dbReference type="AlphaFoldDB" id="A0A9P5M6V3"/>
<feature type="region of interest" description="Disordered" evidence="1">
    <location>
        <begin position="120"/>
        <end position="143"/>
    </location>
</feature>
<organism evidence="2 3">
    <name type="scientific">Botrytis byssoidea</name>
    <dbReference type="NCBI Taxonomy" id="139641"/>
    <lineage>
        <taxon>Eukaryota</taxon>
        <taxon>Fungi</taxon>
        <taxon>Dikarya</taxon>
        <taxon>Ascomycota</taxon>
        <taxon>Pezizomycotina</taxon>
        <taxon>Leotiomycetes</taxon>
        <taxon>Helotiales</taxon>
        <taxon>Sclerotiniaceae</taxon>
        <taxon>Botrytis</taxon>
    </lineage>
</organism>
<evidence type="ECO:0000313" key="3">
    <source>
        <dbReference type="Proteomes" id="UP000710849"/>
    </source>
</evidence>
<sequence>MSDLQADHDLWYKIHVLLHDLHNIANDHAAQARTQNTTDELYIGGPYFTLEEASRIKGTIVSSPILTETPEFEELESEGDLEHHASGDARPCGPHDMGPIYRAIFMVSKEKLKDGKFFGRLRRAGLSEPRNNATGNVGNNKKK</sequence>
<feature type="region of interest" description="Disordered" evidence="1">
    <location>
        <begin position="71"/>
        <end position="94"/>
    </location>
</feature>
<dbReference type="EMBL" id="RCSW01000006">
    <property type="protein sequence ID" value="KAF7948318.1"/>
    <property type="molecule type" value="Genomic_DNA"/>
</dbReference>
<feature type="compositionally biased region" description="Polar residues" evidence="1">
    <location>
        <begin position="129"/>
        <end position="143"/>
    </location>
</feature>
<keyword evidence="3" id="KW-1185">Reference proteome</keyword>
<proteinExistence type="predicted"/>
<protein>
    <submittedName>
        <fullName evidence="2">Uncharacterized protein</fullName>
    </submittedName>
</protein>
<reference evidence="2 3" key="1">
    <citation type="journal article" date="2020" name="Genome Biol. Evol.">
        <title>Comparative genomics of Sclerotiniaceae.</title>
        <authorList>
            <person name="Valero Jimenez C.A."/>
            <person name="Steentjes M."/>
            <person name="Scholten O.E."/>
            <person name="Van Kan J.A.L."/>
        </authorList>
    </citation>
    <scope>NUCLEOTIDE SEQUENCE [LARGE SCALE GENOMIC DNA]</scope>
    <source>
        <strain evidence="2 3">MUCL 94</strain>
    </source>
</reference>
<dbReference type="GeneID" id="62147318"/>
<gene>
    <name evidence="2" type="ORF">EAE97_003729</name>
</gene>
<evidence type="ECO:0000256" key="1">
    <source>
        <dbReference type="SAM" id="MobiDB-lite"/>
    </source>
</evidence>
<dbReference type="RefSeq" id="XP_038734850.1">
    <property type="nucleotide sequence ID" value="XM_038874241.1"/>
</dbReference>
<accession>A0A9P5M6V3</accession>
<name>A0A9P5M6V3_9HELO</name>
<dbReference type="Proteomes" id="UP000710849">
    <property type="component" value="Unassembled WGS sequence"/>
</dbReference>